<protein>
    <submittedName>
        <fullName evidence="1">Uncharacterized protein</fullName>
    </submittedName>
</protein>
<dbReference type="GeneID" id="39603326"/>
<evidence type="ECO:0000313" key="1">
    <source>
        <dbReference type="EMBL" id="RWQ93045.1"/>
    </source>
</evidence>
<gene>
    <name evidence="1" type="ORF">C8Q69DRAFT_80024</name>
</gene>
<evidence type="ECO:0000313" key="2">
    <source>
        <dbReference type="Proteomes" id="UP000283841"/>
    </source>
</evidence>
<accession>A0A443HMK3</accession>
<dbReference type="EMBL" id="RCNU01000011">
    <property type="protein sequence ID" value="RWQ93045.1"/>
    <property type="molecule type" value="Genomic_DNA"/>
</dbReference>
<keyword evidence="2" id="KW-1185">Reference proteome</keyword>
<dbReference type="Proteomes" id="UP000283841">
    <property type="component" value="Unassembled WGS sequence"/>
</dbReference>
<organism evidence="1 2">
    <name type="scientific">Byssochlamys spectabilis</name>
    <name type="common">Paecilomyces variotii</name>
    <dbReference type="NCBI Taxonomy" id="264951"/>
    <lineage>
        <taxon>Eukaryota</taxon>
        <taxon>Fungi</taxon>
        <taxon>Dikarya</taxon>
        <taxon>Ascomycota</taxon>
        <taxon>Pezizomycotina</taxon>
        <taxon>Eurotiomycetes</taxon>
        <taxon>Eurotiomycetidae</taxon>
        <taxon>Eurotiales</taxon>
        <taxon>Thermoascaceae</taxon>
        <taxon>Paecilomyces</taxon>
    </lineage>
</organism>
<proteinExistence type="predicted"/>
<comment type="caution">
    <text evidence="1">The sequence shown here is derived from an EMBL/GenBank/DDBJ whole genome shotgun (WGS) entry which is preliminary data.</text>
</comment>
<dbReference type="STRING" id="264951.A0A443HMK3"/>
<reference evidence="1 2" key="1">
    <citation type="journal article" date="2018" name="Front. Microbiol.">
        <title>Genomic and genetic insights into a cosmopolitan fungus, Paecilomyces variotii (Eurotiales).</title>
        <authorList>
            <person name="Urquhart A.S."/>
            <person name="Mondo S.J."/>
            <person name="Makela M.R."/>
            <person name="Hane J.K."/>
            <person name="Wiebenga A."/>
            <person name="He G."/>
            <person name="Mihaltcheva S."/>
            <person name="Pangilinan J."/>
            <person name="Lipzen A."/>
            <person name="Barry K."/>
            <person name="de Vries R.P."/>
            <person name="Grigoriev I.V."/>
            <person name="Idnurm A."/>
        </authorList>
    </citation>
    <scope>NUCLEOTIDE SEQUENCE [LARGE SCALE GENOMIC DNA]</scope>
    <source>
        <strain evidence="1 2">CBS 101075</strain>
    </source>
</reference>
<sequence>MSTKIFITVEKGDPLDYMEYRHTALHLIFPDATQSVMHVVGTHGMFNFQERENYDPSTSPLYVKSTPVADIPEAIGPALIKLIILMTPVKNKPEDMPWNCQNWVADALSRLMTYGYLTEAERERGIDEMVTACFEAEDEENRPAF</sequence>
<dbReference type="InterPro" id="IPR046670">
    <property type="entry name" value="DUF6540"/>
</dbReference>
<name>A0A443HMK3_BYSSP</name>
<dbReference type="AlphaFoldDB" id="A0A443HMK3"/>
<dbReference type="RefSeq" id="XP_028482690.1">
    <property type="nucleotide sequence ID" value="XM_028634049.1"/>
</dbReference>
<dbReference type="VEuPathDB" id="FungiDB:C8Q69DRAFT_80024"/>
<dbReference type="Pfam" id="PF20174">
    <property type="entry name" value="DUF6540"/>
    <property type="match status" value="1"/>
</dbReference>